<evidence type="ECO:0000313" key="2">
    <source>
        <dbReference type="EMBL" id="BBZ06286.1"/>
    </source>
</evidence>
<dbReference type="KEGG" id="mdr:MDOR_04750"/>
<keyword evidence="1" id="KW-1133">Transmembrane helix</keyword>
<organism evidence="2 4">
    <name type="scientific">Mycolicibacterium doricum</name>
    <dbReference type="NCBI Taxonomy" id="126673"/>
    <lineage>
        <taxon>Bacteria</taxon>
        <taxon>Bacillati</taxon>
        <taxon>Actinomycetota</taxon>
        <taxon>Actinomycetes</taxon>
        <taxon>Mycobacteriales</taxon>
        <taxon>Mycobacteriaceae</taxon>
        <taxon>Mycolicibacterium</taxon>
    </lineage>
</organism>
<evidence type="ECO:0000313" key="3">
    <source>
        <dbReference type="EMBL" id="BBZ06306.1"/>
    </source>
</evidence>
<gene>
    <name evidence="2" type="ORF">MDOR_04550</name>
    <name evidence="3" type="ORF">MDOR_04750</name>
</gene>
<keyword evidence="1" id="KW-0812">Transmembrane</keyword>
<keyword evidence="1" id="KW-0472">Membrane</keyword>
<accession>A0A7I7VLV6</accession>
<dbReference type="AlphaFoldDB" id="A0A7I7VLV6"/>
<protein>
    <submittedName>
        <fullName evidence="2">Uncharacterized protein</fullName>
    </submittedName>
</protein>
<proteinExistence type="predicted"/>
<dbReference type="EMBL" id="AP022605">
    <property type="protein sequence ID" value="BBZ06306.1"/>
    <property type="molecule type" value="Genomic_DNA"/>
</dbReference>
<reference evidence="2 4" key="1">
    <citation type="journal article" date="2019" name="Emerg. Microbes Infect.">
        <title>Comprehensive subspecies identification of 175 nontuberculous mycobacteria species based on 7547 genomic profiles.</title>
        <authorList>
            <person name="Matsumoto Y."/>
            <person name="Kinjo T."/>
            <person name="Motooka D."/>
            <person name="Nabeya D."/>
            <person name="Jung N."/>
            <person name="Uechi K."/>
            <person name="Horii T."/>
            <person name="Iida T."/>
            <person name="Fujita J."/>
            <person name="Nakamura S."/>
        </authorList>
    </citation>
    <scope>NUCLEOTIDE SEQUENCE [LARGE SCALE GENOMIC DNA]</scope>
    <source>
        <strain evidence="2 4">JCM 12405</strain>
    </source>
</reference>
<dbReference type="KEGG" id="mdr:MDOR_04550"/>
<dbReference type="EMBL" id="AP022605">
    <property type="protein sequence ID" value="BBZ06286.1"/>
    <property type="molecule type" value="Genomic_DNA"/>
</dbReference>
<feature type="transmembrane region" description="Helical" evidence="1">
    <location>
        <begin position="83"/>
        <end position="106"/>
    </location>
</feature>
<evidence type="ECO:0000313" key="4">
    <source>
        <dbReference type="Proteomes" id="UP000467201"/>
    </source>
</evidence>
<evidence type="ECO:0000256" key="1">
    <source>
        <dbReference type="SAM" id="Phobius"/>
    </source>
</evidence>
<reference evidence="2" key="2">
    <citation type="submission" date="2020-02" db="EMBL/GenBank/DDBJ databases">
        <authorList>
            <person name="Matsumoto Y."/>
            <person name="Motooka D."/>
            <person name="Nakamura S."/>
        </authorList>
    </citation>
    <scope>NUCLEOTIDE SEQUENCE</scope>
    <source>
        <strain evidence="2">JCM 12405</strain>
    </source>
</reference>
<feature type="transmembrane region" description="Helical" evidence="1">
    <location>
        <begin position="20"/>
        <end position="41"/>
    </location>
</feature>
<dbReference type="Proteomes" id="UP000467201">
    <property type="component" value="Chromosome"/>
</dbReference>
<sequence length="107" mass="11117">MTALARLNGQDSRVWSTATWSAPLTTQLVLALVIVTTWLLGKWFPGTGAVVLFVAGAGAAFLLCAGITLLLARSSSSRARGIALGVVGSYAVVLVGGLLYGLWILAW</sequence>
<dbReference type="RefSeq" id="WP_133055576.1">
    <property type="nucleotide sequence ID" value="NZ_AP022605.1"/>
</dbReference>
<dbReference type="OrthoDB" id="4762610at2"/>
<feature type="transmembrane region" description="Helical" evidence="1">
    <location>
        <begin position="47"/>
        <end position="71"/>
    </location>
</feature>
<name>A0A7I7VLV6_9MYCO</name>